<comment type="caution">
    <text evidence="8">The sequence shown here is derived from an EMBL/GenBank/DDBJ whole genome shotgun (WGS) entry which is preliminary data.</text>
</comment>
<dbReference type="InterPro" id="IPR002052">
    <property type="entry name" value="DNA_methylase_N6_adenine_CS"/>
</dbReference>
<dbReference type="InterPro" id="IPR012186">
    <property type="entry name" value="Ade-mod_methylase_MStsI"/>
</dbReference>
<dbReference type="InterPro" id="IPR023095">
    <property type="entry name" value="Ade_MeTrfase_dom_2"/>
</dbReference>
<comment type="similarity">
    <text evidence="1 7">Belongs to the N(4)/N(6)-methyltransferase family.</text>
</comment>
<evidence type="ECO:0000256" key="4">
    <source>
        <dbReference type="ARBA" id="ARBA00022679"/>
    </source>
</evidence>
<gene>
    <name evidence="8" type="ORF">JOE56_002098</name>
</gene>
<dbReference type="PIRSF" id="PIRSF036638">
    <property type="entry name" value="M_m6A_StsI"/>
    <property type="match status" value="1"/>
</dbReference>
<dbReference type="SUPFAM" id="SSF53335">
    <property type="entry name" value="S-adenosyl-L-methionine-dependent methyltransferases"/>
    <property type="match status" value="2"/>
</dbReference>
<keyword evidence="3 7" id="KW-0489">Methyltransferase</keyword>
<evidence type="ECO:0000256" key="2">
    <source>
        <dbReference type="ARBA" id="ARBA00011900"/>
    </source>
</evidence>
<dbReference type="NCBIfam" id="TIGR00571">
    <property type="entry name" value="dam"/>
    <property type="match status" value="1"/>
</dbReference>
<dbReference type="Proteomes" id="UP000809290">
    <property type="component" value="Unassembled WGS sequence"/>
</dbReference>
<dbReference type="EMBL" id="JAFBCP010000001">
    <property type="protein sequence ID" value="MBM7817404.1"/>
    <property type="molecule type" value="Genomic_DNA"/>
</dbReference>
<keyword evidence="5 7" id="KW-0949">S-adenosyl-L-methionine</keyword>
<organism evidence="8 9">
    <name type="scientific">Brevibacterium paucivorans</name>
    <dbReference type="NCBI Taxonomy" id="170994"/>
    <lineage>
        <taxon>Bacteria</taxon>
        <taxon>Bacillati</taxon>
        <taxon>Actinomycetota</taxon>
        <taxon>Actinomycetes</taxon>
        <taxon>Micrococcales</taxon>
        <taxon>Brevibacteriaceae</taxon>
        <taxon>Brevibacterium</taxon>
    </lineage>
</organism>
<evidence type="ECO:0000313" key="8">
    <source>
        <dbReference type="EMBL" id="MBM7817404.1"/>
    </source>
</evidence>
<keyword evidence="4 7" id="KW-0808">Transferase</keyword>
<evidence type="ECO:0000256" key="7">
    <source>
        <dbReference type="RuleBase" id="RU361257"/>
    </source>
</evidence>
<keyword evidence="9" id="KW-1185">Reference proteome</keyword>
<reference evidence="8 9" key="1">
    <citation type="submission" date="2021-01" db="EMBL/GenBank/DDBJ databases">
        <title>Sequencing the genomes of 1000 actinobacteria strains.</title>
        <authorList>
            <person name="Klenk H.-P."/>
        </authorList>
    </citation>
    <scope>NUCLEOTIDE SEQUENCE [LARGE SCALE GENOMIC DNA]</scope>
    <source>
        <strain evidence="8 9">DSM 13657</strain>
    </source>
</reference>
<evidence type="ECO:0000256" key="5">
    <source>
        <dbReference type="ARBA" id="ARBA00022691"/>
    </source>
</evidence>
<dbReference type="EC" id="2.1.1.72" evidence="2 7"/>
<protein>
    <recommendedName>
        <fullName evidence="2 7">Site-specific DNA-methyltransferase (adenine-specific)</fullName>
        <ecNumber evidence="2 7">2.1.1.72</ecNumber>
    </recommendedName>
</protein>
<dbReference type="PANTHER" id="PTHR30481">
    <property type="entry name" value="DNA ADENINE METHYLASE"/>
    <property type="match status" value="1"/>
</dbReference>
<evidence type="ECO:0000256" key="3">
    <source>
        <dbReference type="ARBA" id="ARBA00022603"/>
    </source>
</evidence>
<evidence type="ECO:0000313" key="9">
    <source>
        <dbReference type="Proteomes" id="UP000809290"/>
    </source>
</evidence>
<dbReference type="Pfam" id="PF02086">
    <property type="entry name" value="MethyltransfD12"/>
    <property type="match status" value="2"/>
</dbReference>
<evidence type="ECO:0000256" key="1">
    <source>
        <dbReference type="ARBA" id="ARBA00006594"/>
    </source>
</evidence>
<dbReference type="PRINTS" id="PR00505">
    <property type="entry name" value="D12N6MTFRASE"/>
</dbReference>
<dbReference type="GO" id="GO:0009007">
    <property type="term" value="F:site-specific DNA-methyltransferase (adenine-specific) activity"/>
    <property type="evidence" value="ECO:0007669"/>
    <property type="project" value="UniProtKB-EC"/>
</dbReference>
<dbReference type="InterPro" id="IPR029063">
    <property type="entry name" value="SAM-dependent_MTases_sf"/>
</dbReference>
<dbReference type="PROSITE" id="PS00092">
    <property type="entry name" value="N6_MTASE"/>
    <property type="match status" value="2"/>
</dbReference>
<proteinExistence type="inferred from homology"/>
<accession>A0ABS2SMC1</accession>
<dbReference type="PANTHER" id="PTHR30481:SF3">
    <property type="entry name" value="DNA ADENINE METHYLASE"/>
    <property type="match status" value="1"/>
</dbReference>
<dbReference type="Gene3D" id="1.10.1020.10">
    <property type="entry name" value="Adenine-specific Methyltransferase, Domain 2"/>
    <property type="match status" value="1"/>
</dbReference>
<dbReference type="GO" id="GO:0032259">
    <property type="term" value="P:methylation"/>
    <property type="evidence" value="ECO:0007669"/>
    <property type="project" value="UniProtKB-KW"/>
</dbReference>
<dbReference type="InterPro" id="IPR012327">
    <property type="entry name" value="MeTrfase_D12"/>
</dbReference>
<comment type="catalytic activity">
    <reaction evidence="6 7">
        <text>a 2'-deoxyadenosine in DNA + S-adenosyl-L-methionine = an N(6)-methyl-2'-deoxyadenosine in DNA + S-adenosyl-L-homocysteine + H(+)</text>
        <dbReference type="Rhea" id="RHEA:15197"/>
        <dbReference type="Rhea" id="RHEA-COMP:12418"/>
        <dbReference type="Rhea" id="RHEA-COMP:12419"/>
        <dbReference type="ChEBI" id="CHEBI:15378"/>
        <dbReference type="ChEBI" id="CHEBI:57856"/>
        <dbReference type="ChEBI" id="CHEBI:59789"/>
        <dbReference type="ChEBI" id="CHEBI:90615"/>
        <dbReference type="ChEBI" id="CHEBI:90616"/>
        <dbReference type="EC" id="2.1.1.72"/>
    </reaction>
</comment>
<evidence type="ECO:0000256" key="6">
    <source>
        <dbReference type="ARBA" id="ARBA00047942"/>
    </source>
</evidence>
<sequence length="644" mass="74229">MLTHIAELLERHVDGDEQTFLDLFAGTNAVGAYFKPRYTMLSNDLLYFSYINAVARIGLNHVPTFRGLAQRGIDTPLKFLEQEAESYLGRNVEGYYELSYSPTGGSMYLTSSNAKRVDSIRSTIAMWHHNGWTTNEENAYLVDALINAVPSVSNTTGTYGAFLKHWDKRALNTLRLTPSAIYNNQYENKCFQQDANELVKEIEADIVYIDPPYNSRQYVANYHVLENIARNSEPELRGVTRLFDWADERSSYCSKRSVKDAMGDLIASVQARHMVISYNSEGLLNEEDLVHLARSCSLDNQIEVVRVPYRRYSSRRSSSSRSVYELLLYARKSQPPSKSVTTTGLTEKVFPLIKSPLNYIGGKYRLLPQIMPLLPQSSHTFVDLFSGGANVGINASAEKHMFIDMNERINELFRYFQKTPIEQVISSIHETIDEWGLSKTNEEAFLRFRKHYNKCPDPISLYVLTSYSYNYQFRFNSNMEFNNPFGRNRSSFSRSMERNLVRFVKRLSCIDACFIDSYFEDLDLSFLQQDDFVYLDPPYLITTGSYNDGNRGFRNWNETSELSLLDRMRQLTQRGVPFALSNVLEHKGRSNELLKEFISEERLHVFNLQYNYDNASHNSKSRGSREVLVTNYRLDRDGRAAVDV</sequence>
<dbReference type="Gene3D" id="3.40.50.150">
    <property type="entry name" value="Vaccinia Virus protein VP39"/>
    <property type="match status" value="1"/>
</dbReference>
<name>A0ABS2SMC1_9MICO</name>